<name>A0AA36MVX1_9DINO</name>
<sequence length="269" mass="29524">SEVTATGGPAELEYPSAVWDEANKRMLTFGGGDNSDAFHDSVFSLEDSTWTDISTSGTGPAGRYRQAIALDGSRMFVFGGSSEDRHKDLFALDLTTYAWSSLDDGDELFGHSMLWDSQNSRLLVFGGQKGASEQYRDQLMEWKSAEDNWSDLSPSGDSPSKRSFHTAVWKSSTEMLVFGGQGGSTTYYKDLYLYDTASNEWSSLADGSAERAHHAAVFVGCMNVMLAAWQWQRISSLAVQCCHPQFDKMSASFGYLGYPKAFEPSGAMS</sequence>
<keyword evidence="2" id="KW-0677">Repeat</keyword>
<keyword evidence="5" id="KW-1185">Reference proteome</keyword>
<evidence type="ECO:0000256" key="1">
    <source>
        <dbReference type="ARBA" id="ARBA00022441"/>
    </source>
</evidence>
<dbReference type="InterPro" id="IPR015915">
    <property type="entry name" value="Kelch-typ_b-propeller"/>
</dbReference>
<evidence type="ECO:0000256" key="2">
    <source>
        <dbReference type="ARBA" id="ARBA00022737"/>
    </source>
</evidence>
<feature type="domain" description="Attractin/MKLN-like beta-propeller" evidence="3">
    <location>
        <begin position="26"/>
        <end position="225"/>
    </location>
</feature>
<organism evidence="4 5">
    <name type="scientific">Effrenium voratum</name>
    <dbReference type="NCBI Taxonomy" id="2562239"/>
    <lineage>
        <taxon>Eukaryota</taxon>
        <taxon>Sar</taxon>
        <taxon>Alveolata</taxon>
        <taxon>Dinophyceae</taxon>
        <taxon>Suessiales</taxon>
        <taxon>Symbiodiniaceae</taxon>
        <taxon>Effrenium</taxon>
    </lineage>
</organism>
<dbReference type="AlphaFoldDB" id="A0AA36MVX1"/>
<dbReference type="Gene3D" id="2.120.10.80">
    <property type="entry name" value="Kelch-type beta propeller"/>
    <property type="match status" value="2"/>
</dbReference>
<gene>
    <name evidence="4" type="ORF">EVOR1521_LOCUS9374</name>
</gene>
<reference evidence="4" key="1">
    <citation type="submission" date="2023-08" db="EMBL/GenBank/DDBJ databases">
        <authorList>
            <person name="Chen Y."/>
            <person name="Shah S."/>
            <person name="Dougan E. K."/>
            <person name="Thang M."/>
            <person name="Chan C."/>
        </authorList>
    </citation>
    <scope>NUCLEOTIDE SEQUENCE</scope>
</reference>
<proteinExistence type="predicted"/>
<protein>
    <recommendedName>
        <fullName evidence="3">Attractin/MKLN-like beta-propeller domain-containing protein</fullName>
    </recommendedName>
</protein>
<evidence type="ECO:0000313" key="5">
    <source>
        <dbReference type="Proteomes" id="UP001178507"/>
    </source>
</evidence>
<dbReference type="SUPFAM" id="SSF50965">
    <property type="entry name" value="Galactose oxidase, central domain"/>
    <property type="match status" value="1"/>
</dbReference>
<keyword evidence="1" id="KW-0880">Kelch repeat</keyword>
<dbReference type="PANTHER" id="PTHR46093">
    <property type="entry name" value="ACYL-COA-BINDING DOMAIN-CONTAINING PROTEIN 5"/>
    <property type="match status" value="1"/>
</dbReference>
<evidence type="ECO:0000259" key="3">
    <source>
        <dbReference type="Pfam" id="PF24981"/>
    </source>
</evidence>
<accession>A0AA36MVX1</accession>
<dbReference type="PANTHER" id="PTHR46093:SF18">
    <property type="entry name" value="FIBRONECTIN TYPE-III DOMAIN-CONTAINING PROTEIN"/>
    <property type="match status" value="1"/>
</dbReference>
<evidence type="ECO:0000313" key="4">
    <source>
        <dbReference type="EMBL" id="CAJ1381811.1"/>
    </source>
</evidence>
<dbReference type="Pfam" id="PF24981">
    <property type="entry name" value="Beta-prop_ATRN-LZTR1"/>
    <property type="match status" value="1"/>
</dbReference>
<dbReference type="EMBL" id="CAUJNA010000840">
    <property type="protein sequence ID" value="CAJ1381811.1"/>
    <property type="molecule type" value="Genomic_DNA"/>
</dbReference>
<comment type="caution">
    <text evidence="4">The sequence shown here is derived from an EMBL/GenBank/DDBJ whole genome shotgun (WGS) entry which is preliminary data.</text>
</comment>
<dbReference type="InterPro" id="IPR011043">
    <property type="entry name" value="Gal_Oxase/kelch_b-propeller"/>
</dbReference>
<dbReference type="Proteomes" id="UP001178507">
    <property type="component" value="Unassembled WGS sequence"/>
</dbReference>
<dbReference type="InterPro" id="IPR056737">
    <property type="entry name" value="Beta-prop_ATRN-MKLN-like"/>
</dbReference>
<feature type="non-terminal residue" evidence="4">
    <location>
        <position position="1"/>
    </location>
</feature>